<dbReference type="STRING" id="35623.Aocu_12650"/>
<feature type="domain" description="Methyltransferase small" evidence="6">
    <location>
        <begin position="114"/>
        <end position="195"/>
    </location>
</feature>
<keyword evidence="3 7" id="KW-0808">Transferase</keyword>
<organism evidence="7 8">
    <name type="scientific">Acholeplasma oculi</name>
    <dbReference type="NCBI Taxonomy" id="35623"/>
    <lineage>
        <taxon>Bacteria</taxon>
        <taxon>Bacillati</taxon>
        <taxon>Mycoplasmatota</taxon>
        <taxon>Mollicutes</taxon>
        <taxon>Acholeplasmatales</taxon>
        <taxon>Acholeplasmataceae</taxon>
        <taxon>Acholeplasma</taxon>
    </lineage>
</organism>
<sequence length="282" mass="32523">MKLQELLKKYEKLAHKYQLDEHAVSWMIMELSEMQASEFYLNMNQEVSLSLEKKIEDAFNQYHQEEIPVQHILGFSYFYGYKYIVNNQVLIPRRETEELVEEVLMIYDTYFNDQNVDILDLGTGSGNISVTLSLETKDASVDATDISEEALEVARKNNQVLGGNVEFFISDWFSNVQKTYDIIVANPPYIPQNEAVERTVLNEPHIALFGGTDGLKPYEIVLSQAKNYMKDKALIAFEHSMYQSENIKALVEKYFTDAVIIQKKDLQQRDRMTFVGIGGVLK</sequence>
<dbReference type="Pfam" id="PF05175">
    <property type="entry name" value="MTS"/>
    <property type="match status" value="1"/>
</dbReference>
<dbReference type="InterPro" id="IPR029063">
    <property type="entry name" value="SAM-dependent_MTases_sf"/>
</dbReference>
<evidence type="ECO:0000256" key="2">
    <source>
        <dbReference type="ARBA" id="ARBA00022603"/>
    </source>
</evidence>
<gene>
    <name evidence="7" type="primary">prmC</name>
    <name evidence="7" type="ORF">Aocu_12650</name>
</gene>
<keyword evidence="4" id="KW-0949">S-adenosyl-L-methionine</keyword>
<evidence type="ECO:0000256" key="1">
    <source>
        <dbReference type="ARBA" id="ARBA00012771"/>
    </source>
</evidence>
<name>A0A061ABY8_9MOLU</name>
<dbReference type="InterPro" id="IPR050320">
    <property type="entry name" value="N5-glutamine_MTase"/>
</dbReference>
<dbReference type="InParanoid" id="A0A061ABY8"/>
<dbReference type="CDD" id="cd02440">
    <property type="entry name" value="AdoMet_MTases"/>
    <property type="match status" value="1"/>
</dbReference>
<dbReference type="RefSeq" id="WP_045749766.1">
    <property type="nucleotide sequence ID" value="NZ_FUZK01000001.1"/>
</dbReference>
<dbReference type="NCBIfam" id="TIGR03534">
    <property type="entry name" value="RF_mod_PrmC"/>
    <property type="match status" value="1"/>
</dbReference>
<evidence type="ECO:0000256" key="4">
    <source>
        <dbReference type="ARBA" id="ARBA00022691"/>
    </source>
</evidence>
<dbReference type="SUPFAM" id="SSF53335">
    <property type="entry name" value="S-adenosyl-L-methionine-dependent methyltransferases"/>
    <property type="match status" value="1"/>
</dbReference>
<dbReference type="PROSITE" id="PS00092">
    <property type="entry name" value="N6_MTASE"/>
    <property type="match status" value="1"/>
</dbReference>
<dbReference type="EMBL" id="LK028559">
    <property type="protein sequence ID" value="CDR31338.1"/>
    <property type="molecule type" value="Genomic_DNA"/>
</dbReference>
<dbReference type="PANTHER" id="PTHR18895">
    <property type="entry name" value="HEMK METHYLTRANSFERASE"/>
    <property type="match status" value="1"/>
</dbReference>
<dbReference type="GO" id="GO:0003676">
    <property type="term" value="F:nucleic acid binding"/>
    <property type="evidence" value="ECO:0007669"/>
    <property type="project" value="InterPro"/>
</dbReference>
<keyword evidence="2 7" id="KW-0489">Methyltransferase</keyword>
<reference evidence="8" key="1">
    <citation type="submission" date="2014-05" db="EMBL/GenBank/DDBJ databases">
        <authorList>
            <person name="Kube M."/>
        </authorList>
    </citation>
    <scope>NUCLEOTIDE SEQUENCE [LARGE SCALE GENOMIC DNA]</scope>
</reference>
<dbReference type="AlphaFoldDB" id="A0A061ABY8"/>
<accession>A0A061ABY8</accession>
<dbReference type="OrthoDB" id="9800643at2"/>
<dbReference type="Gene3D" id="3.40.50.150">
    <property type="entry name" value="Vaccinia Virus protein VP39"/>
    <property type="match status" value="1"/>
</dbReference>
<keyword evidence="8" id="KW-1185">Reference proteome</keyword>
<evidence type="ECO:0000313" key="8">
    <source>
        <dbReference type="Proteomes" id="UP000032434"/>
    </source>
</evidence>
<dbReference type="KEGG" id="aoc:Aocu_12650"/>
<dbReference type="EC" id="2.1.1.297" evidence="1"/>
<dbReference type="InterPro" id="IPR007848">
    <property type="entry name" value="Small_mtfrase_dom"/>
</dbReference>
<dbReference type="Proteomes" id="UP000032434">
    <property type="component" value="Chromosome 1"/>
</dbReference>
<dbReference type="InterPro" id="IPR004556">
    <property type="entry name" value="HemK-like"/>
</dbReference>
<dbReference type="GO" id="GO:0102559">
    <property type="term" value="F:peptide chain release factor N(5)-glutamine methyltransferase activity"/>
    <property type="evidence" value="ECO:0007669"/>
    <property type="project" value="UniProtKB-EC"/>
</dbReference>
<dbReference type="GO" id="GO:0032259">
    <property type="term" value="P:methylation"/>
    <property type="evidence" value="ECO:0007669"/>
    <property type="project" value="UniProtKB-KW"/>
</dbReference>
<dbReference type="PANTHER" id="PTHR18895:SF74">
    <property type="entry name" value="MTRF1L RELEASE FACTOR GLUTAMINE METHYLTRANSFERASE"/>
    <property type="match status" value="1"/>
</dbReference>
<dbReference type="HOGENOM" id="CLU_018398_3_2_14"/>
<dbReference type="InterPro" id="IPR019874">
    <property type="entry name" value="RF_methyltr_PrmC"/>
</dbReference>
<evidence type="ECO:0000256" key="5">
    <source>
        <dbReference type="ARBA" id="ARBA00048391"/>
    </source>
</evidence>
<comment type="catalytic activity">
    <reaction evidence="5">
        <text>L-glutaminyl-[peptide chain release factor] + S-adenosyl-L-methionine = N(5)-methyl-L-glutaminyl-[peptide chain release factor] + S-adenosyl-L-homocysteine + H(+)</text>
        <dbReference type="Rhea" id="RHEA:42896"/>
        <dbReference type="Rhea" id="RHEA-COMP:10271"/>
        <dbReference type="Rhea" id="RHEA-COMP:10272"/>
        <dbReference type="ChEBI" id="CHEBI:15378"/>
        <dbReference type="ChEBI" id="CHEBI:30011"/>
        <dbReference type="ChEBI" id="CHEBI:57856"/>
        <dbReference type="ChEBI" id="CHEBI:59789"/>
        <dbReference type="ChEBI" id="CHEBI:61891"/>
        <dbReference type="EC" id="2.1.1.297"/>
    </reaction>
</comment>
<evidence type="ECO:0000256" key="3">
    <source>
        <dbReference type="ARBA" id="ARBA00022679"/>
    </source>
</evidence>
<dbReference type="PATRIC" id="fig|35623.3.peg.1264"/>
<protein>
    <recommendedName>
        <fullName evidence="1">peptide chain release factor N(5)-glutamine methyltransferase</fullName>
        <ecNumber evidence="1">2.1.1.297</ecNumber>
    </recommendedName>
</protein>
<proteinExistence type="predicted"/>
<dbReference type="Gene3D" id="1.10.8.10">
    <property type="entry name" value="DNA helicase RuvA subunit, C-terminal domain"/>
    <property type="match status" value="1"/>
</dbReference>
<evidence type="ECO:0000259" key="6">
    <source>
        <dbReference type="Pfam" id="PF05175"/>
    </source>
</evidence>
<dbReference type="InterPro" id="IPR002052">
    <property type="entry name" value="DNA_methylase_N6_adenine_CS"/>
</dbReference>
<evidence type="ECO:0000313" key="7">
    <source>
        <dbReference type="EMBL" id="CDR31338.1"/>
    </source>
</evidence>
<dbReference type="FunCoup" id="A0A061ABY8">
    <property type="interactions" value="319"/>
</dbReference>
<dbReference type="NCBIfam" id="TIGR00536">
    <property type="entry name" value="hemK_fam"/>
    <property type="match status" value="1"/>
</dbReference>